<dbReference type="PROSITE" id="PS50164">
    <property type="entry name" value="GIY_YIG"/>
    <property type="match status" value="1"/>
</dbReference>
<evidence type="ECO:0000313" key="6">
    <source>
        <dbReference type="Proteomes" id="UP001290861"/>
    </source>
</evidence>
<dbReference type="Gene3D" id="1.10.150.20">
    <property type="entry name" value="5' to 3' exonuclease, C-terminal subdomain"/>
    <property type="match status" value="1"/>
</dbReference>
<accession>A0ABU5MT79</accession>
<sequence length="490" mass="56551">MEFSKIIREKLKKLPDEPGCYLMRDRDGKIIYIGKAASLRKRVQSYFRSHTRRTAQPKIRSLISSIEDFDIVVLKSEAEAILTEGKLIKEYRPHYNTLWKDDKRFQMIRVDVQHPFPTIGKCRIRKKDGAEYFGPYTSGMAAKVAVEFLERKFGLRRCRPREPDEETYKHCNDDIIANCSAPCIGNVSPGEYRRRVEEVCAFLRGERMEMLKELRAEMEQAASELKFEEAAALRDVLLHLNNAVRERAKVRKTPKMKQDEARIGLKQLQKQLKLSAEPRVIECFDISNISGTNSVASMVCAVDGVPYPNRYRRFRIKTVEGADDPRSMAEVVRRRYSRLQREKKEMPGLVMVDGGITQLRAAKAELRLLGLDDLPIVGLAKRYEEIVWDYDENSGNLVLPRNSPELTVVTRLRDEAHRFAITYHRELRRRRIMESRLDEIPGIGSSKKEMLLKHFGSITRLNRASVEQISEAPGIGKKTAELIRAELDKK</sequence>
<dbReference type="InterPro" id="IPR000305">
    <property type="entry name" value="GIY-YIG_endonuc"/>
</dbReference>
<dbReference type="CDD" id="cd10434">
    <property type="entry name" value="GIY-YIG_UvrC_Cho"/>
    <property type="match status" value="1"/>
</dbReference>
<dbReference type="PROSITE" id="PS50165">
    <property type="entry name" value="UVRC"/>
    <property type="match status" value="1"/>
</dbReference>
<protein>
    <submittedName>
        <fullName evidence="5">Excinuclease ABC subunit UvrC</fullName>
    </submittedName>
</protein>
<dbReference type="Pfam" id="PF14520">
    <property type="entry name" value="HHH_5"/>
    <property type="match status" value="1"/>
</dbReference>
<dbReference type="InterPro" id="IPR001162">
    <property type="entry name" value="UvrC_RNase_H_dom"/>
</dbReference>
<dbReference type="InterPro" id="IPR047296">
    <property type="entry name" value="GIY-YIG_UvrC_Cho"/>
</dbReference>
<dbReference type="Pfam" id="PF02151">
    <property type="entry name" value="UVR"/>
    <property type="match status" value="1"/>
</dbReference>
<dbReference type="InterPro" id="IPR010994">
    <property type="entry name" value="RuvA_2-like"/>
</dbReference>
<feature type="domain" description="UvrC family homology region profile" evidence="4">
    <location>
        <begin position="234"/>
        <end position="363"/>
    </location>
</feature>
<keyword evidence="6" id="KW-1185">Reference proteome</keyword>
<dbReference type="Proteomes" id="UP001290861">
    <property type="component" value="Unassembled WGS sequence"/>
</dbReference>
<feature type="domain" description="GIY-YIG" evidence="3">
    <location>
        <begin position="16"/>
        <end position="97"/>
    </location>
</feature>
<dbReference type="InterPro" id="IPR036876">
    <property type="entry name" value="UVR_dom_sf"/>
</dbReference>
<dbReference type="Pfam" id="PF01541">
    <property type="entry name" value="GIY-YIG"/>
    <property type="match status" value="1"/>
</dbReference>
<evidence type="ECO:0000256" key="1">
    <source>
        <dbReference type="ARBA" id="ARBA00023236"/>
    </source>
</evidence>
<dbReference type="SMART" id="SM00465">
    <property type="entry name" value="GIYc"/>
    <property type="match status" value="1"/>
</dbReference>
<dbReference type="InterPro" id="IPR001943">
    <property type="entry name" value="UVR_dom"/>
</dbReference>
<name>A0ABU5MT79_9BACT</name>
<dbReference type="SUPFAM" id="SSF47781">
    <property type="entry name" value="RuvA domain 2-like"/>
    <property type="match status" value="1"/>
</dbReference>
<dbReference type="SMART" id="SM00278">
    <property type="entry name" value="HhH1"/>
    <property type="match status" value="2"/>
</dbReference>
<gene>
    <name evidence="5" type="ORF">P9H32_02215</name>
</gene>
<dbReference type="InterPro" id="IPR038476">
    <property type="entry name" value="UvrC_RNase_H_dom_sf"/>
</dbReference>
<evidence type="ECO:0000259" key="2">
    <source>
        <dbReference type="PROSITE" id="PS50151"/>
    </source>
</evidence>
<dbReference type="PANTHER" id="PTHR30562:SF1">
    <property type="entry name" value="UVRABC SYSTEM PROTEIN C"/>
    <property type="match status" value="1"/>
</dbReference>
<reference evidence="5 6" key="1">
    <citation type="journal article" date="2024" name="Appl. Environ. Microbiol.">
        <title>Pontiella agarivorans sp. nov., a novel marine anaerobic bacterium capable of degrading macroalgal polysaccharides and fixing nitrogen.</title>
        <authorList>
            <person name="Liu N."/>
            <person name="Kivenson V."/>
            <person name="Peng X."/>
            <person name="Cui Z."/>
            <person name="Lankiewicz T.S."/>
            <person name="Gosselin K.M."/>
            <person name="English C.J."/>
            <person name="Blair E.M."/>
            <person name="O'Malley M.A."/>
            <person name="Valentine D.L."/>
        </authorList>
    </citation>
    <scope>NUCLEOTIDE SEQUENCE [LARGE SCALE GENOMIC DNA]</scope>
    <source>
        <strain evidence="5 6">NLcol2</strain>
    </source>
</reference>
<dbReference type="Gene3D" id="3.40.1440.10">
    <property type="entry name" value="GIY-YIG endonuclease"/>
    <property type="match status" value="1"/>
</dbReference>
<dbReference type="EMBL" id="JARVCO010000002">
    <property type="protein sequence ID" value="MDZ8117426.1"/>
    <property type="molecule type" value="Genomic_DNA"/>
</dbReference>
<dbReference type="InterPro" id="IPR035901">
    <property type="entry name" value="GIY-YIG_endonuc_sf"/>
</dbReference>
<comment type="caution">
    <text evidence="5">The sequence shown here is derived from an EMBL/GenBank/DDBJ whole genome shotgun (WGS) entry which is preliminary data.</text>
</comment>
<dbReference type="Pfam" id="PF08459">
    <property type="entry name" value="UvrC_RNaseH_dom"/>
    <property type="match status" value="1"/>
</dbReference>
<keyword evidence="1" id="KW-0742">SOS response</keyword>
<dbReference type="InterPro" id="IPR050066">
    <property type="entry name" value="UvrABC_protein_C"/>
</dbReference>
<keyword evidence="1" id="KW-0227">DNA damage</keyword>
<evidence type="ECO:0000259" key="3">
    <source>
        <dbReference type="PROSITE" id="PS50164"/>
    </source>
</evidence>
<dbReference type="InterPro" id="IPR003583">
    <property type="entry name" value="Hlx-hairpin-Hlx_DNA-bd_motif"/>
</dbReference>
<dbReference type="Gene3D" id="3.30.420.340">
    <property type="entry name" value="UvrC, RNAse H endonuclease domain"/>
    <property type="match status" value="1"/>
</dbReference>
<dbReference type="PANTHER" id="PTHR30562">
    <property type="entry name" value="UVRC/OXIDOREDUCTASE"/>
    <property type="match status" value="1"/>
</dbReference>
<dbReference type="SUPFAM" id="SSF82771">
    <property type="entry name" value="GIY-YIG endonuclease"/>
    <property type="match status" value="1"/>
</dbReference>
<evidence type="ECO:0000259" key="4">
    <source>
        <dbReference type="PROSITE" id="PS50165"/>
    </source>
</evidence>
<dbReference type="Gene3D" id="4.10.860.10">
    <property type="entry name" value="UVR domain"/>
    <property type="match status" value="1"/>
</dbReference>
<dbReference type="RefSeq" id="WP_322607227.1">
    <property type="nucleotide sequence ID" value="NZ_JARVCO010000002.1"/>
</dbReference>
<dbReference type="SUPFAM" id="SSF46600">
    <property type="entry name" value="C-terminal UvrC-binding domain of UvrB"/>
    <property type="match status" value="1"/>
</dbReference>
<organism evidence="5 6">
    <name type="scientific">Pontiella agarivorans</name>
    <dbReference type="NCBI Taxonomy" id="3038953"/>
    <lineage>
        <taxon>Bacteria</taxon>
        <taxon>Pseudomonadati</taxon>
        <taxon>Kiritimatiellota</taxon>
        <taxon>Kiritimatiellia</taxon>
        <taxon>Kiritimatiellales</taxon>
        <taxon>Pontiellaceae</taxon>
        <taxon>Pontiella</taxon>
    </lineage>
</organism>
<proteinExistence type="predicted"/>
<evidence type="ECO:0000313" key="5">
    <source>
        <dbReference type="EMBL" id="MDZ8117426.1"/>
    </source>
</evidence>
<dbReference type="PROSITE" id="PS50151">
    <property type="entry name" value="UVR"/>
    <property type="match status" value="1"/>
</dbReference>
<feature type="domain" description="UVR" evidence="2">
    <location>
        <begin position="208"/>
        <end position="243"/>
    </location>
</feature>